<evidence type="ECO:0000313" key="2">
    <source>
        <dbReference type="Proteomes" id="UP000443090"/>
    </source>
</evidence>
<dbReference type="Gene3D" id="3.40.50.300">
    <property type="entry name" value="P-loop containing nucleotide triphosphate hydrolases"/>
    <property type="match status" value="1"/>
</dbReference>
<dbReference type="InterPro" id="IPR027417">
    <property type="entry name" value="P-loop_NTPase"/>
</dbReference>
<name>A0A8H8S679_9HELO</name>
<keyword evidence="2" id="KW-1185">Reference proteome</keyword>
<dbReference type="AlphaFoldDB" id="A0A8H8S679"/>
<accession>A0A8H8S679</accession>
<dbReference type="Proteomes" id="UP000443090">
    <property type="component" value="Unassembled WGS sequence"/>
</dbReference>
<gene>
    <name evidence="1" type="ORF">LOCC1_G001087</name>
</gene>
<sequence>MTEHKIHTQPRDIQPCVILFNGFPGVGKLSSTKGFQAALHASHIPSHILDNHTLIDPVSAIHPLRTPAHYALRKTIRKAAFEHLKALDHGVVILMTTCLAATAADIEVFAEHVEIASARGIPLININITCDFATNRERLCCEERRHSGKSKLLDVEILTTLRQEHVLLDASAHLPELQGVDIKQWSLDSSALSVEDAVQAVFDLFVE</sequence>
<evidence type="ECO:0000313" key="1">
    <source>
        <dbReference type="EMBL" id="TVY48791.1"/>
    </source>
</evidence>
<reference evidence="1 2" key="1">
    <citation type="submission" date="2018-05" db="EMBL/GenBank/DDBJ databases">
        <title>Genome sequencing and assembly of the regulated plant pathogen Lachnellula willkommii and related sister species for the development of diagnostic species identification markers.</title>
        <authorList>
            <person name="Giroux E."/>
            <person name="Bilodeau G."/>
        </authorList>
    </citation>
    <scope>NUCLEOTIDE SEQUENCE [LARGE SCALE GENOMIC DNA]</scope>
    <source>
        <strain evidence="1 2">CBS 160.35</strain>
    </source>
</reference>
<comment type="caution">
    <text evidence="1">The sequence shown here is derived from an EMBL/GenBank/DDBJ whole genome shotgun (WGS) entry which is preliminary data.</text>
</comment>
<protein>
    <submittedName>
        <fullName evidence="1">Uncharacterized protein</fullName>
    </submittedName>
</protein>
<dbReference type="SUPFAM" id="SSF52540">
    <property type="entry name" value="P-loop containing nucleoside triphosphate hydrolases"/>
    <property type="match status" value="1"/>
</dbReference>
<dbReference type="EMBL" id="QGMI01000032">
    <property type="protein sequence ID" value="TVY48791.1"/>
    <property type="molecule type" value="Genomic_DNA"/>
</dbReference>
<organism evidence="1 2">
    <name type="scientific">Lachnellula occidentalis</name>
    <dbReference type="NCBI Taxonomy" id="215460"/>
    <lineage>
        <taxon>Eukaryota</taxon>
        <taxon>Fungi</taxon>
        <taxon>Dikarya</taxon>
        <taxon>Ascomycota</taxon>
        <taxon>Pezizomycotina</taxon>
        <taxon>Leotiomycetes</taxon>
        <taxon>Helotiales</taxon>
        <taxon>Lachnaceae</taxon>
        <taxon>Lachnellula</taxon>
    </lineage>
</organism>
<dbReference type="OrthoDB" id="5426988at2759"/>
<proteinExistence type="predicted"/>